<evidence type="ECO:0000313" key="3">
    <source>
        <dbReference type="Proteomes" id="UP000029665"/>
    </source>
</evidence>
<sequence length="819" mass="88941">MTPTSSTIDRRRSTSISSNGSIDVDQLRGRPLSVTEQHFLFQAHQTLVQRITDLERALKRSGPRSRPASCASDVSSSSSEPSDEMLQLIADLKAERDELKKDVDGWRTRVADMERQIDVHAKRLEIERRDAWVARQRLGLLEVEKSALEKTLADKTAHAEEAQAKCDAAQQDFRQAQDEITRLKAEVERLRSAEEEASRLRAELAQEKKKREELERELEQAGLLDTPRPFSSITNSAANALSRTMMYAKSRGLGFRSIDSDYTDVESVDENREPELKAVEEVDEDAHDNMYDDDDDEDDALAGYEDEDENDEYAFPTSSSYGSVADYSRSSTPRLSGDSADSTSSAPALTNSRSPTVSPSPLPSPAEPLAAHARHASLSKAWSFPASTGGVAIAQRQPEEIDRFFGCLEDVDSSPPIDSKLRSVESGKNLFSQALVEHEDDLPPFVLPADVGEVISSPKIEVEVSQHTLDVVLEEEEEEEEEEANHGDTGEEFVGEEDEGGIKFVFDPPPSDYCPDFDADTSTPDLTMASTPDSVTNFTFPQLKCQRSTPLPSAIPRLRSPSPSKPSLPPAVASTPVKVGSQLPLSRLSSSASFSTPPPKRPSAAAPTFIPQPRHSVPQSPSPPSSGKVASFIPQPKRASNSPRPSAIPVMSPPISSTLPSSTQFASRSATTVTSHPPPSAAVMKAPAVPPHSTTSDSPNLPSSQVSSTTTSPSLMSPTLARLSFQKLTNYIPVPSLLWSPRSGGGCFDASPSDSSVSSSGSPDHASAVAKAEPPRERTFVPKEKQLENSGSDWKKKGEELKLPSQVLDLRLRRRSPVS</sequence>
<name>A0A060SIV4_PYCCI</name>
<feature type="compositionally biased region" description="Polar residues" evidence="1">
    <location>
        <begin position="520"/>
        <end position="551"/>
    </location>
</feature>
<evidence type="ECO:0000313" key="2">
    <source>
        <dbReference type="EMBL" id="CDO74136.1"/>
    </source>
</evidence>
<feature type="compositionally biased region" description="Acidic residues" evidence="1">
    <location>
        <begin position="473"/>
        <end position="483"/>
    </location>
</feature>
<feature type="region of interest" description="Disordered" evidence="1">
    <location>
        <begin position="1"/>
        <end position="22"/>
    </location>
</feature>
<keyword evidence="3" id="KW-1185">Reference proteome</keyword>
<feature type="compositionally biased region" description="Basic and acidic residues" evidence="1">
    <location>
        <begin position="773"/>
        <end position="800"/>
    </location>
</feature>
<dbReference type="HOGENOM" id="CLU_345168_0_0_1"/>
<dbReference type="OrthoDB" id="2528184at2759"/>
<feature type="compositionally biased region" description="Low complexity" evidence="1">
    <location>
        <begin position="653"/>
        <end position="663"/>
    </location>
</feature>
<proteinExistence type="predicted"/>
<dbReference type="Proteomes" id="UP000029665">
    <property type="component" value="Unassembled WGS sequence"/>
</dbReference>
<feature type="compositionally biased region" description="Low complexity" evidence="1">
    <location>
        <begin position="581"/>
        <end position="595"/>
    </location>
</feature>
<evidence type="ECO:0000256" key="1">
    <source>
        <dbReference type="SAM" id="MobiDB-lite"/>
    </source>
</evidence>
<feature type="compositionally biased region" description="Acidic residues" evidence="1">
    <location>
        <begin position="281"/>
        <end position="312"/>
    </location>
</feature>
<reference evidence="2" key="1">
    <citation type="submission" date="2014-01" db="EMBL/GenBank/DDBJ databases">
        <title>The genome of the white-rot fungus Pycnoporus cinnabarinus: a basidiomycete model with a versatile arsenal for lignocellulosic biomass breakdown.</title>
        <authorList>
            <person name="Levasseur A."/>
            <person name="Lomascolo A."/>
            <person name="Ruiz-Duenas F.J."/>
            <person name="Uzan E."/>
            <person name="Piumi F."/>
            <person name="Kues U."/>
            <person name="Ram A.F.J."/>
            <person name="Murat C."/>
            <person name="Haon M."/>
            <person name="Benoit I."/>
            <person name="Arfi Y."/>
            <person name="Chevret D."/>
            <person name="Drula E."/>
            <person name="Kwon M.J."/>
            <person name="Gouret P."/>
            <person name="Lesage-Meessen L."/>
            <person name="Lombard V."/>
            <person name="Mariette J."/>
            <person name="Noirot C."/>
            <person name="Park J."/>
            <person name="Patyshakuliyeva A."/>
            <person name="Wieneger R.A.B."/>
            <person name="Wosten H.A.B."/>
            <person name="Martin F."/>
            <person name="Coutinho P.M."/>
            <person name="de Vries R."/>
            <person name="Martinez A.T."/>
            <person name="Klopp C."/>
            <person name="Pontarotti P."/>
            <person name="Henrissat B."/>
            <person name="Record E."/>
        </authorList>
    </citation>
    <scope>NUCLEOTIDE SEQUENCE [LARGE SCALE GENOMIC DNA]</scope>
    <source>
        <strain evidence="2">BRFM137</strain>
    </source>
</reference>
<dbReference type="AlphaFoldDB" id="A0A060SIV4"/>
<accession>A0A060SIV4</accession>
<feature type="compositionally biased region" description="Low complexity" evidence="1">
    <location>
        <begin position="702"/>
        <end position="717"/>
    </location>
</feature>
<feature type="compositionally biased region" description="Low complexity" evidence="1">
    <location>
        <begin position="65"/>
        <end position="80"/>
    </location>
</feature>
<feature type="region of interest" description="Disordered" evidence="1">
    <location>
        <begin position="58"/>
        <end position="83"/>
    </location>
</feature>
<gene>
    <name evidence="2" type="ORF">BN946_scf185043.g186</name>
</gene>
<dbReference type="EMBL" id="CCBP010000125">
    <property type="protein sequence ID" value="CDO74136.1"/>
    <property type="molecule type" value="Genomic_DNA"/>
</dbReference>
<protein>
    <submittedName>
        <fullName evidence="2">Uncharacterized protein</fullName>
    </submittedName>
</protein>
<feature type="region of interest" description="Disordered" evidence="1">
    <location>
        <begin position="264"/>
        <end position="373"/>
    </location>
</feature>
<organism evidence="2 3">
    <name type="scientific">Pycnoporus cinnabarinus</name>
    <name type="common">Cinnabar-red polypore</name>
    <name type="synonym">Trametes cinnabarina</name>
    <dbReference type="NCBI Taxonomy" id="5643"/>
    <lineage>
        <taxon>Eukaryota</taxon>
        <taxon>Fungi</taxon>
        <taxon>Dikarya</taxon>
        <taxon>Basidiomycota</taxon>
        <taxon>Agaricomycotina</taxon>
        <taxon>Agaricomycetes</taxon>
        <taxon>Polyporales</taxon>
        <taxon>Polyporaceae</taxon>
        <taxon>Trametes</taxon>
    </lineage>
</organism>
<feature type="compositionally biased region" description="Basic and acidic residues" evidence="1">
    <location>
        <begin position="269"/>
        <end position="280"/>
    </location>
</feature>
<feature type="compositionally biased region" description="Polar residues" evidence="1">
    <location>
        <begin position="692"/>
        <end position="701"/>
    </location>
</feature>
<feature type="region of interest" description="Disordered" evidence="1">
    <location>
        <begin position="743"/>
        <end position="800"/>
    </location>
</feature>
<feature type="compositionally biased region" description="Polar residues" evidence="1">
    <location>
        <begin position="316"/>
        <end position="351"/>
    </location>
</feature>
<dbReference type="STRING" id="5643.A0A060SIV4"/>
<feature type="compositionally biased region" description="Polar residues" evidence="1">
    <location>
        <begin position="664"/>
        <end position="675"/>
    </location>
</feature>
<dbReference type="OMA" id="VSEQHFL"/>
<feature type="compositionally biased region" description="Low complexity" evidence="1">
    <location>
        <begin position="749"/>
        <end position="769"/>
    </location>
</feature>
<feature type="region of interest" description="Disordered" evidence="1">
    <location>
        <begin position="473"/>
        <end position="717"/>
    </location>
</feature>
<feature type="compositionally biased region" description="Acidic residues" evidence="1">
    <location>
        <begin position="490"/>
        <end position="499"/>
    </location>
</feature>
<comment type="caution">
    <text evidence="2">The sequence shown here is derived from an EMBL/GenBank/DDBJ whole genome shotgun (WGS) entry which is preliminary data.</text>
</comment>